<dbReference type="Proteomes" id="UP000245119">
    <property type="component" value="Linkage Group LG4"/>
</dbReference>
<evidence type="ECO:0000313" key="1">
    <source>
        <dbReference type="EMBL" id="PVD31860.1"/>
    </source>
</evidence>
<gene>
    <name evidence="1" type="ORF">C0Q70_07281</name>
</gene>
<evidence type="ECO:0000313" key="2">
    <source>
        <dbReference type="Proteomes" id="UP000245119"/>
    </source>
</evidence>
<organism evidence="1 2">
    <name type="scientific">Pomacea canaliculata</name>
    <name type="common">Golden apple snail</name>
    <dbReference type="NCBI Taxonomy" id="400727"/>
    <lineage>
        <taxon>Eukaryota</taxon>
        <taxon>Metazoa</taxon>
        <taxon>Spiralia</taxon>
        <taxon>Lophotrochozoa</taxon>
        <taxon>Mollusca</taxon>
        <taxon>Gastropoda</taxon>
        <taxon>Caenogastropoda</taxon>
        <taxon>Architaenioglossa</taxon>
        <taxon>Ampullarioidea</taxon>
        <taxon>Ampullariidae</taxon>
        <taxon>Pomacea</taxon>
    </lineage>
</organism>
<proteinExistence type="predicted"/>
<dbReference type="EMBL" id="PZQS01000004">
    <property type="protein sequence ID" value="PVD31860.1"/>
    <property type="molecule type" value="Genomic_DNA"/>
</dbReference>
<dbReference type="AlphaFoldDB" id="A0A2T7PEM3"/>
<name>A0A2T7PEM3_POMCA</name>
<accession>A0A2T7PEM3</accession>
<keyword evidence="2" id="KW-1185">Reference proteome</keyword>
<comment type="caution">
    <text evidence="1">The sequence shown here is derived from an EMBL/GenBank/DDBJ whole genome shotgun (WGS) entry which is preliminary data.</text>
</comment>
<sequence>MTDATTCVFLTLDNAANAPVDNNSFWPRRQLRPLPSMTDATTSNLAKSTEEKQKVCLQHPVFPGGHPSKY</sequence>
<protein>
    <submittedName>
        <fullName evidence="1">Uncharacterized protein</fullName>
    </submittedName>
</protein>
<reference evidence="1 2" key="1">
    <citation type="submission" date="2018-04" db="EMBL/GenBank/DDBJ databases">
        <title>The genome of golden apple snail Pomacea canaliculata provides insight into stress tolerance and invasive adaptation.</title>
        <authorList>
            <person name="Liu C."/>
            <person name="Liu B."/>
            <person name="Ren Y."/>
            <person name="Zhang Y."/>
            <person name="Wang H."/>
            <person name="Li S."/>
            <person name="Jiang F."/>
            <person name="Yin L."/>
            <person name="Zhang G."/>
            <person name="Qian W."/>
            <person name="Fan W."/>
        </authorList>
    </citation>
    <scope>NUCLEOTIDE SEQUENCE [LARGE SCALE GENOMIC DNA]</scope>
    <source>
        <strain evidence="1">SZHN2017</strain>
        <tissue evidence="1">Muscle</tissue>
    </source>
</reference>